<feature type="compositionally biased region" description="Acidic residues" evidence="7">
    <location>
        <begin position="420"/>
        <end position="437"/>
    </location>
</feature>
<keyword evidence="4" id="KW-0862">Zinc</keyword>
<proteinExistence type="predicted"/>
<dbReference type="Pfam" id="PF08783">
    <property type="entry name" value="DWNN"/>
    <property type="match status" value="1"/>
</dbReference>
<dbReference type="GO" id="GO:0061630">
    <property type="term" value="F:ubiquitin protein ligase activity"/>
    <property type="evidence" value="ECO:0007669"/>
    <property type="project" value="InterPro"/>
</dbReference>
<dbReference type="PANTHER" id="PTHR15439:SF0">
    <property type="entry name" value="CELL DIVISION CYCLE AND APOPTOSIS REGULATOR PROTEIN 1-RELATED"/>
    <property type="match status" value="1"/>
</dbReference>
<feature type="compositionally biased region" description="Basic and acidic residues" evidence="7">
    <location>
        <begin position="438"/>
        <end position="447"/>
    </location>
</feature>
<evidence type="ECO:0000256" key="5">
    <source>
        <dbReference type="ARBA" id="ARBA00023242"/>
    </source>
</evidence>
<feature type="compositionally biased region" description="Acidic residues" evidence="7">
    <location>
        <begin position="598"/>
        <end position="615"/>
    </location>
</feature>
<evidence type="ECO:0000256" key="2">
    <source>
        <dbReference type="ARBA" id="ARBA00022723"/>
    </source>
</evidence>
<feature type="compositionally biased region" description="Basic and acidic residues" evidence="7">
    <location>
        <begin position="319"/>
        <end position="329"/>
    </location>
</feature>
<dbReference type="Proteomes" id="UP001146793">
    <property type="component" value="Unassembled WGS sequence"/>
</dbReference>
<evidence type="ECO:0000313" key="10">
    <source>
        <dbReference type="EMBL" id="KAJ3428360.1"/>
    </source>
</evidence>
<feature type="compositionally biased region" description="Low complexity" evidence="7">
    <location>
        <begin position="462"/>
        <end position="496"/>
    </location>
</feature>
<comment type="caution">
    <text evidence="10">The sequence shown here is derived from an EMBL/GenBank/DDBJ whole genome shotgun (WGS) entry which is preliminary data.</text>
</comment>
<evidence type="ECO:0000256" key="6">
    <source>
        <dbReference type="PROSITE-ProRule" id="PRU00175"/>
    </source>
</evidence>
<protein>
    <submittedName>
        <fullName evidence="10">E3 ubiquitin-protein ligase rbbp6</fullName>
    </submittedName>
</protein>
<dbReference type="SUPFAM" id="SSF57850">
    <property type="entry name" value="RING/U-box"/>
    <property type="match status" value="1"/>
</dbReference>
<feature type="compositionally biased region" description="Basic residues" evidence="7">
    <location>
        <begin position="379"/>
        <end position="391"/>
    </location>
</feature>
<dbReference type="InterPro" id="IPR014891">
    <property type="entry name" value="DWNN_domain"/>
</dbReference>
<gene>
    <name evidence="10" type="ORF">M0812_25994</name>
</gene>
<feature type="region of interest" description="Disordered" evidence="7">
    <location>
        <begin position="90"/>
        <end position="110"/>
    </location>
</feature>
<keyword evidence="3 6" id="KW-0863">Zinc-finger</keyword>
<keyword evidence="2" id="KW-0479">Metal-binding</keyword>
<comment type="subcellular location">
    <subcellularLocation>
        <location evidence="1">Nucleus</location>
    </subcellularLocation>
</comment>
<dbReference type="GO" id="GO:0005634">
    <property type="term" value="C:nucleus"/>
    <property type="evidence" value="ECO:0007669"/>
    <property type="project" value="UniProtKB-SubCell"/>
</dbReference>
<dbReference type="InterPro" id="IPR001841">
    <property type="entry name" value="Znf_RING"/>
</dbReference>
<dbReference type="PROSITE" id="PS51282">
    <property type="entry name" value="DWNN"/>
    <property type="match status" value="1"/>
</dbReference>
<dbReference type="GO" id="GO:0008270">
    <property type="term" value="F:zinc ion binding"/>
    <property type="evidence" value="ECO:0007669"/>
    <property type="project" value="UniProtKB-KW"/>
</dbReference>
<dbReference type="Gene3D" id="3.30.40.10">
    <property type="entry name" value="Zinc/RING finger domain, C3HC4 (zinc finger)"/>
    <property type="match status" value="1"/>
</dbReference>
<name>A0AAV7YHD9_9EUKA</name>
<feature type="domain" description="DWNN" evidence="9">
    <location>
        <begin position="4"/>
        <end position="78"/>
    </location>
</feature>
<keyword evidence="5" id="KW-0539">Nucleus</keyword>
<evidence type="ECO:0000256" key="4">
    <source>
        <dbReference type="ARBA" id="ARBA00022833"/>
    </source>
</evidence>
<reference evidence="10" key="1">
    <citation type="submission" date="2022-08" db="EMBL/GenBank/DDBJ databases">
        <title>Novel sulphate-reducing endosymbionts in the free-living metamonad Anaeramoeba.</title>
        <authorList>
            <person name="Jerlstrom-Hultqvist J."/>
            <person name="Cepicka I."/>
            <person name="Gallot-Lavallee L."/>
            <person name="Salas-Leiva D."/>
            <person name="Curtis B.A."/>
            <person name="Zahonova K."/>
            <person name="Pipaliya S."/>
            <person name="Dacks J."/>
            <person name="Roger A.J."/>
        </authorList>
    </citation>
    <scope>NUCLEOTIDE SEQUENCE</scope>
    <source>
        <strain evidence="10">Busselton2</strain>
    </source>
</reference>
<evidence type="ECO:0000259" key="9">
    <source>
        <dbReference type="PROSITE" id="PS51282"/>
    </source>
</evidence>
<feature type="region of interest" description="Disordered" evidence="7">
    <location>
        <begin position="144"/>
        <end position="184"/>
    </location>
</feature>
<dbReference type="Gene3D" id="3.10.20.90">
    <property type="entry name" value="Phosphatidylinositol 3-kinase Catalytic Subunit, Chain A, domain 1"/>
    <property type="match status" value="1"/>
</dbReference>
<dbReference type="GO" id="GO:0016567">
    <property type="term" value="P:protein ubiquitination"/>
    <property type="evidence" value="ECO:0007669"/>
    <property type="project" value="InterPro"/>
</dbReference>
<feature type="compositionally biased region" description="Basic and acidic residues" evidence="7">
    <location>
        <begin position="652"/>
        <end position="661"/>
    </location>
</feature>
<evidence type="ECO:0000313" key="11">
    <source>
        <dbReference type="Proteomes" id="UP001146793"/>
    </source>
</evidence>
<evidence type="ECO:0000256" key="3">
    <source>
        <dbReference type="ARBA" id="ARBA00022771"/>
    </source>
</evidence>
<dbReference type="InterPro" id="IPR033489">
    <property type="entry name" value="RBBP6"/>
</dbReference>
<dbReference type="GO" id="GO:0006397">
    <property type="term" value="P:mRNA processing"/>
    <property type="evidence" value="ECO:0007669"/>
    <property type="project" value="InterPro"/>
</dbReference>
<feature type="compositionally biased region" description="Polar residues" evidence="7">
    <location>
        <begin position="448"/>
        <end position="458"/>
    </location>
</feature>
<feature type="compositionally biased region" description="Basic and acidic residues" evidence="7">
    <location>
        <begin position="580"/>
        <end position="597"/>
    </location>
</feature>
<feature type="domain" description="RING-type" evidence="8">
    <location>
        <begin position="239"/>
        <end position="286"/>
    </location>
</feature>
<dbReference type="CDD" id="cd16620">
    <property type="entry name" value="vRING-HC-C4C4_RBBP6"/>
    <property type="match status" value="1"/>
</dbReference>
<organism evidence="10 11">
    <name type="scientific">Anaeramoeba flamelloides</name>
    <dbReference type="NCBI Taxonomy" id="1746091"/>
    <lineage>
        <taxon>Eukaryota</taxon>
        <taxon>Metamonada</taxon>
        <taxon>Anaeramoebidae</taxon>
        <taxon>Anaeramoeba</taxon>
    </lineage>
</organism>
<feature type="compositionally biased region" description="Basic and acidic residues" evidence="7">
    <location>
        <begin position="616"/>
        <end position="628"/>
    </location>
</feature>
<evidence type="ECO:0000256" key="7">
    <source>
        <dbReference type="SAM" id="MobiDB-lite"/>
    </source>
</evidence>
<dbReference type="PANTHER" id="PTHR15439">
    <property type="entry name" value="RETINOBLASTOMA-BINDING PROTEIN 6"/>
    <property type="match status" value="1"/>
</dbReference>
<feature type="compositionally biased region" description="Polar residues" evidence="7">
    <location>
        <begin position="542"/>
        <end position="561"/>
    </location>
</feature>
<feature type="region of interest" description="Disordered" evidence="7">
    <location>
        <begin position="319"/>
        <end position="497"/>
    </location>
</feature>
<feature type="compositionally biased region" description="Basic and acidic residues" evidence="7">
    <location>
        <begin position="337"/>
        <end position="361"/>
    </location>
</feature>
<dbReference type="PROSITE" id="PS50089">
    <property type="entry name" value="ZF_RING_2"/>
    <property type="match status" value="1"/>
</dbReference>
<accession>A0AAV7YHD9</accession>
<evidence type="ECO:0000259" key="8">
    <source>
        <dbReference type="PROSITE" id="PS50089"/>
    </source>
</evidence>
<evidence type="ECO:0000256" key="1">
    <source>
        <dbReference type="ARBA" id="ARBA00004123"/>
    </source>
</evidence>
<dbReference type="GO" id="GO:0006511">
    <property type="term" value="P:ubiquitin-dependent protein catabolic process"/>
    <property type="evidence" value="ECO:0007669"/>
    <property type="project" value="TreeGrafter"/>
</dbReference>
<sequence length="774" mass="91791">MSVIYYKYKSEKNYDHIPFDTASEITLSNLKRQILEKNESGSSVNFDIIISNAQTGEDYLDDSECIAKNTSVIVRITPLTGNVQKYALTVKPSSSKQQKESTSTSKSIQDEDLSRFNLRVRSSVSEKTEDEKIKEFLDLTENETRRNRQMLGNDKRHRKHNRSQMGKQSSTNRKRRGESHFYKRPAGIPKSSLTKIAVEGSDNFLLALKPDEKIFDQQKERKAQSLDLDFNDFPEEFKCQICEKLAEEASTLPCCASVFCDNCIRNFLLQKSLELSSKGVSCPVCNTSISLDHVAPDIEVRENINQWKMEIIKKITQENEEKEKQKQKEENEDEKEDEKIKLEGNGNEKKNEKDQVQEESKNGQIKKKKPNNLVEISVKKKINIITKKKPKKPEGDQNKSGNSYDGEKKDNNKKVKNNVSDEEDEDEDEDEDDDDDDYDKRRDKGQDDINNGSKTFQVIVTKKNTQQGNQKNSNNKKNFNRKQNNNKNYSNNSRNQDYPEYYFQMHPQYYQDMQQTIPPFFPLVPPMPFQQYPNNLYPDQYNYHQNSMGYGNGLQELNNNDQRTRKRNYESKKQKKTHSKDKNEKVHGNDRSRKNYSDDDYDDDYDNAYDDNDYDNDYRYENESDNKKNYNQGEKYKRKKGNYSKYSSYQLPERKFKNDYKRNHHRDKYSEKDRHRDSHRDKDRGGDKDRHKDRYNDRKKYSDRKKYDDRRKYYERKSSKDRDKDSSREKNKSKIRKTIINTKKPSKIRTTKATITENKQTQELLKKRRERFYK</sequence>
<feature type="compositionally biased region" description="Basic and acidic residues" evidence="7">
    <location>
        <begin position="668"/>
        <end position="732"/>
    </location>
</feature>
<dbReference type="EMBL" id="JANTQA010000060">
    <property type="protein sequence ID" value="KAJ3428360.1"/>
    <property type="molecule type" value="Genomic_DNA"/>
</dbReference>
<feature type="compositionally biased region" description="Low complexity" evidence="7">
    <location>
        <begin position="93"/>
        <end position="107"/>
    </location>
</feature>
<dbReference type="InterPro" id="IPR013083">
    <property type="entry name" value="Znf_RING/FYVE/PHD"/>
</dbReference>
<feature type="region of interest" description="Disordered" evidence="7">
    <location>
        <begin position="538"/>
        <end position="738"/>
    </location>
</feature>
<dbReference type="AlphaFoldDB" id="A0AAV7YHD9"/>
<dbReference type="SMART" id="SM01180">
    <property type="entry name" value="DWNN"/>
    <property type="match status" value="1"/>
</dbReference>